<evidence type="ECO:0000313" key="1">
    <source>
        <dbReference type="EMBL" id="KWN22033.1"/>
    </source>
</evidence>
<organism evidence="1 2">
    <name type="scientific">Burkholderia territorii</name>
    <dbReference type="NCBI Taxonomy" id="1503055"/>
    <lineage>
        <taxon>Bacteria</taxon>
        <taxon>Pseudomonadati</taxon>
        <taxon>Pseudomonadota</taxon>
        <taxon>Betaproteobacteria</taxon>
        <taxon>Burkholderiales</taxon>
        <taxon>Burkholderiaceae</taxon>
        <taxon>Burkholderia</taxon>
        <taxon>Burkholderia cepacia complex</taxon>
    </lineage>
</organism>
<accession>A0A108F2T9</accession>
<protein>
    <submittedName>
        <fullName evidence="1">Uncharacterized protein</fullName>
    </submittedName>
</protein>
<sequence length="85" mass="8518">MRPTMLVAGHGSGAALGDRMFGATQRIGCASGMMTIASVWHSTLGVTSIAAAMRVGGPTGGGVEAAVASRLNDKKRIHDGSPSHA</sequence>
<gene>
    <name evidence="1" type="ORF">WT83_05010</name>
</gene>
<proteinExistence type="predicted"/>
<dbReference type="EMBL" id="LPLZ01000017">
    <property type="protein sequence ID" value="KWN22033.1"/>
    <property type="molecule type" value="Genomic_DNA"/>
</dbReference>
<evidence type="ECO:0000313" key="2">
    <source>
        <dbReference type="Proteomes" id="UP000068016"/>
    </source>
</evidence>
<name>A0A108F2T9_9BURK</name>
<comment type="caution">
    <text evidence="1">The sequence shown here is derived from an EMBL/GenBank/DDBJ whole genome shotgun (WGS) entry which is preliminary data.</text>
</comment>
<reference evidence="1 2" key="1">
    <citation type="submission" date="2015-11" db="EMBL/GenBank/DDBJ databases">
        <title>Expanding the genomic diversity of Burkholderia species for the development of highly accurate diagnostics.</title>
        <authorList>
            <person name="Sahl J."/>
            <person name="Keim P."/>
            <person name="Wagner D."/>
        </authorList>
    </citation>
    <scope>NUCLEOTIDE SEQUENCE [LARGE SCALE GENOMIC DNA]</scope>
    <source>
        <strain evidence="1 2">MSMB793WGS</strain>
    </source>
</reference>
<dbReference type="AlphaFoldDB" id="A0A108F2T9"/>
<dbReference type="Proteomes" id="UP000068016">
    <property type="component" value="Unassembled WGS sequence"/>
</dbReference>